<proteinExistence type="predicted"/>
<dbReference type="CDD" id="cd19817">
    <property type="entry name" value="Bbox1_ANCHR-like"/>
    <property type="match status" value="1"/>
</dbReference>
<feature type="compositionally biased region" description="Basic and acidic residues" evidence="1">
    <location>
        <begin position="154"/>
        <end position="165"/>
    </location>
</feature>
<comment type="caution">
    <text evidence="2">The sequence shown here is derived from an EMBL/GenBank/DDBJ whole genome shotgun (WGS) entry which is preliminary data.</text>
</comment>
<name>A0A423XEW6_9PEZI</name>
<gene>
    <name evidence="2" type="ORF">VPNG_03727</name>
</gene>
<reference evidence="2 3" key="1">
    <citation type="submission" date="2015-09" db="EMBL/GenBank/DDBJ databases">
        <title>Host preference determinants of Valsa canker pathogens revealed by comparative genomics.</title>
        <authorList>
            <person name="Yin Z."/>
            <person name="Huang L."/>
        </authorList>
    </citation>
    <scope>NUCLEOTIDE SEQUENCE [LARGE SCALE GENOMIC DNA]</scope>
    <source>
        <strain evidence="2 3">SXYLt</strain>
    </source>
</reference>
<feature type="compositionally biased region" description="Low complexity" evidence="1">
    <location>
        <begin position="104"/>
        <end position="118"/>
    </location>
</feature>
<evidence type="ECO:0000313" key="3">
    <source>
        <dbReference type="Proteomes" id="UP000285146"/>
    </source>
</evidence>
<dbReference type="STRING" id="1230097.A0A423XEW6"/>
<evidence type="ECO:0000256" key="1">
    <source>
        <dbReference type="SAM" id="MobiDB-lite"/>
    </source>
</evidence>
<sequence>MAEDRSLLERLNALKPSSVTLDTSTNSLEIPATGLQPAQPQSREDALSKRLQTLRNRRDEVESGKPSHPPPPYTEKAEGSPHGKPAAQPLPDPPPTGPPRQGDDPTATVPGTTVTAGLRPDEEDRLLDEILDGLDVGDDQWSISNDNDEDSERVEELLARLRDDPEAQPPEPPEVKAKDPAKDPDSDDSEGEEITREVDNAISRALDELKLDGPAKPTEQAQGQPSWPLDPGVEIKTNRAPTVGSDSHDDDCDEDNEDIALPDVPQDVHDRDGAPISLPRTPGGSDDDDGTGLDLPTVPTALVGPAPPAGAPVSTFESSIESRLAALKGKPPVQTDVFGLPSAPTFQPEDHPVPGVIKKPGYTDEDQKTWCIVCLEDATVRCLGCEGDVYCARCWREYHVGPSAGYDERGHQWEKFDKRQL</sequence>
<dbReference type="InterPro" id="IPR044553">
    <property type="entry name" value="Bbox1_ANCHR"/>
</dbReference>
<feature type="compositionally biased region" description="Basic and acidic residues" evidence="1">
    <location>
        <begin position="193"/>
        <end position="213"/>
    </location>
</feature>
<organism evidence="2 3">
    <name type="scientific">Cytospora leucostoma</name>
    <dbReference type="NCBI Taxonomy" id="1230097"/>
    <lineage>
        <taxon>Eukaryota</taxon>
        <taxon>Fungi</taxon>
        <taxon>Dikarya</taxon>
        <taxon>Ascomycota</taxon>
        <taxon>Pezizomycotina</taxon>
        <taxon>Sordariomycetes</taxon>
        <taxon>Sordariomycetidae</taxon>
        <taxon>Diaporthales</taxon>
        <taxon>Cytosporaceae</taxon>
        <taxon>Cytospora</taxon>
    </lineage>
</organism>
<dbReference type="PANTHER" id="PTHR46603:SF1">
    <property type="entry name" value="ABSCISSION_NOCUT CHECKPOINT REGULATOR"/>
    <property type="match status" value="1"/>
</dbReference>
<dbReference type="AlphaFoldDB" id="A0A423XEW6"/>
<dbReference type="EMBL" id="LKEB01000012">
    <property type="protein sequence ID" value="ROW14734.1"/>
    <property type="molecule type" value="Genomic_DNA"/>
</dbReference>
<feature type="compositionally biased region" description="Acidic residues" evidence="1">
    <location>
        <begin position="121"/>
        <end position="138"/>
    </location>
</feature>
<feature type="compositionally biased region" description="Acidic residues" evidence="1">
    <location>
        <begin position="248"/>
        <end position="260"/>
    </location>
</feature>
<feature type="compositionally biased region" description="Basic and acidic residues" evidence="1">
    <location>
        <begin position="173"/>
        <end position="184"/>
    </location>
</feature>
<dbReference type="PANTHER" id="PTHR46603">
    <property type="entry name" value="ABSCISSION/NOCUT CHECKPOINT REGULATOR"/>
    <property type="match status" value="1"/>
</dbReference>
<feature type="region of interest" description="Disordered" evidence="1">
    <location>
        <begin position="14"/>
        <end position="297"/>
    </location>
</feature>
<protein>
    <submittedName>
        <fullName evidence="2">Uncharacterized protein</fullName>
    </submittedName>
</protein>
<feature type="compositionally biased region" description="Basic and acidic residues" evidence="1">
    <location>
        <begin position="56"/>
        <end position="65"/>
    </location>
</feature>
<feature type="compositionally biased region" description="Polar residues" evidence="1">
    <location>
        <begin position="15"/>
        <end position="28"/>
    </location>
</feature>
<dbReference type="SUPFAM" id="SSF57845">
    <property type="entry name" value="B-box zinc-binding domain"/>
    <property type="match status" value="1"/>
</dbReference>
<feature type="compositionally biased region" description="Pro residues" evidence="1">
    <location>
        <begin position="88"/>
        <end position="98"/>
    </location>
</feature>
<dbReference type="InParanoid" id="A0A423XEW6"/>
<dbReference type="Proteomes" id="UP000285146">
    <property type="component" value="Unassembled WGS sequence"/>
</dbReference>
<dbReference type="Pfam" id="PF22586">
    <property type="entry name" value="ANCHR-like_BBOX"/>
    <property type="match status" value="1"/>
</dbReference>
<dbReference type="OrthoDB" id="5407799at2759"/>
<evidence type="ECO:0000313" key="2">
    <source>
        <dbReference type="EMBL" id="ROW14734.1"/>
    </source>
</evidence>
<keyword evidence="3" id="KW-1185">Reference proteome</keyword>
<accession>A0A423XEW6</accession>